<evidence type="ECO:0000313" key="2">
    <source>
        <dbReference type="EMBL" id="GCD13121.1"/>
    </source>
</evidence>
<evidence type="ECO:0000313" key="3">
    <source>
        <dbReference type="Proteomes" id="UP000287872"/>
    </source>
</evidence>
<dbReference type="EMBL" id="BHYK01000060">
    <property type="protein sequence ID" value="GCD13121.1"/>
    <property type="molecule type" value="Genomic_DNA"/>
</dbReference>
<dbReference type="InterPro" id="IPR053864">
    <property type="entry name" value="DUF6933"/>
</dbReference>
<feature type="domain" description="DUF6933" evidence="1">
    <location>
        <begin position="2"/>
        <end position="78"/>
    </location>
</feature>
<protein>
    <recommendedName>
        <fullName evidence="1">DUF6933 domain-containing protein</fullName>
    </recommendedName>
</protein>
<accession>A0A401UUA3</accession>
<proteinExistence type="predicted"/>
<dbReference type="OrthoDB" id="9801392at2"/>
<dbReference type="Pfam" id="PF22016">
    <property type="entry name" value="DUF6933"/>
    <property type="match status" value="1"/>
</dbReference>
<comment type="caution">
    <text evidence="2">The sequence shown here is derived from an EMBL/GenBank/DDBJ whole genome shotgun (WGS) entry which is preliminary data.</text>
</comment>
<dbReference type="Proteomes" id="UP000287872">
    <property type="component" value="Unassembled WGS sequence"/>
</dbReference>
<dbReference type="RefSeq" id="WP_125006387.1">
    <property type="nucleotide sequence ID" value="NZ_BHYK01000060.1"/>
</dbReference>
<reference evidence="2 3" key="1">
    <citation type="submission" date="2018-11" db="EMBL/GenBank/DDBJ databases">
        <title>Genome sequencing and assembly of Clostridium tagluense strain A121.</title>
        <authorList>
            <person name="Murakami T."/>
            <person name="Segawa T."/>
            <person name="Shcherbakova V.A."/>
            <person name="Mori H."/>
            <person name="Yoshimura Y."/>
        </authorList>
    </citation>
    <scope>NUCLEOTIDE SEQUENCE [LARGE SCALE GENOMIC DNA]</scope>
    <source>
        <strain evidence="2 3">A121</strain>
    </source>
</reference>
<organism evidence="2 3">
    <name type="scientific">Clostridium tagluense</name>
    <dbReference type="NCBI Taxonomy" id="360422"/>
    <lineage>
        <taxon>Bacteria</taxon>
        <taxon>Bacillati</taxon>
        <taxon>Bacillota</taxon>
        <taxon>Clostridia</taxon>
        <taxon>Eubacteriales</taxon>
        <taxon>Clostridiaceae</taxon>
        <taxon>Clostridium</taxon>
    </lineage>
</organism>
<gene>
    <name evidence="2" type="ORF">Ctaglu_47440</name>
</gene>
<dbReference type="AlphaFoldDB" id="A0A401UUA3"/>
<name>A0A401UUA3_9CLOT</name>
<keyword evidence="3" id="KW-1185">Reference proteome</keyword>
<sequence length="82" mass="9793">MLIQCTKKILKQLNIKSEAHPQEESLFSWHANLITVYRRKAIVLVNDKNRYVIVLRVLKDKDFKRLDEYIIKGIKETFVFSN</sequence>
<evidence type="ECO:0000259" key="1">
    <source>
        <dbReference type="Pfam" id="PF22016"/>
    </source>
</evidence>